<dbReference type="EMBL" id="JACHBC010000004">
    <property type="protein sequence ID" value="MBB5560847.1"/>
    <property type="molecule type" value="Genomic_DNA"/>
</dbReference>
<accession>A0A7W8UP96</accession>
<evidence type="ECO:0000256" key="2">
    <source>
        <dbReference type="ARBA" id="ARBA00022723"/>
    </source>
</evidence>
<evidence type="ECO:0000256" key="3">
    <source>
        <dbReference type="ARBA" id="ARBA00022833"/>
    </source>
</evidence>
<keyword evidence="4" id="KW-0560">Oxidoreductase</keyword>
<dbReference type="GO" id="GO:0005737">
    <property type="term" value="C:cytoplasm"/>
    <property type="evidence" value="ECO:0007669"/>
    <property type="project" value="TreeGrafter"/>
</dbReference>
<dbReference type="PANTHER" id="PTHR42940:SF8">
    <property type="entry name" value="VACUOLAR PROTEIN SORTING-ASSOCIATED PROTEIN 11"/>
    <property type="match status" value="1"/>
</dbReference>
<evidence type="ECO:0000256" key="4">
    <source>
        <dbReference type="ARBA" id="ARBA00023002"/>
    </source>
</evidence>
<keyword evidence="6" id="KW-1185">Reference proteome</keyword>
<dbReference type="Proteomes" id="UP000528824">
    <property type="component" value="Unassembled WGS sequence"/>
</dbReference>
<evidence type="ECO:0000313" key="6">
    <source>
        <dbReference type="Proteomes" id="UP000528824"/>
    </source>
</evidence>
<comment type="caution">
    <text evidence="5">The sequence shown here is derived from an EMBL/GenBank/DDBJ whole genome shotgun (WGS) entry which is preliminary data.</text>
</comment>
<dbReference type="Gene3D" id="3.90.180.10">
    <property type="entry name" value="Medium-chain alcohol dehydrogenases, catalytic domain"/>
    <property type="match status" value="1"/>
</dbReference>
<protein>
    <submittedName>
        <fullName evidence="5">D-arabinose 1-dehydrogenase-like Zn-dependent alcohol dehydrogenase</fullName>
    </submittedName>
</protein>
<proteinExistence type="predicted"/>
<sequence length="82" mass="8466">MPSDSAIPWIYFSGDCGYAEMMMARNTGLVAIPDELTKGEAPPILCAGLATFNALKKCGADAGDVVVTVGIGGLGPNWFQGD</sequence>
<organism evidence="5 6">
    <name type="scientific">Rhizobium lentis</name>
    <dbReference type="NCBI Taxonomy" id="1138194"/>
    <lineage>
        <taxon>Bacteria</taxon>
        <taxon>Pseudomonadati</taxon>
        <taxon>Pseudomonadota</taxon>
        <taxon>Alphaproteobacteria</taxon>
        <taxon>Hyphomicrobiales</taxon>
        <taxon>Rhizobiaceae</taxon>
        <taxon>Rhizobium/Agrobacterium group</taxon>
        <taxon>Rhizobium</taxon>
    </lineage>
</organism>
<dbReference type="PANTHER" id="PTHR42940">
    <property type="entry name" value="ALCOHOL DEHYDROGENASE 1-RELATED"/>
    <property type="match status" value="1"/>
</dbReference>
<gene>
    <name evidence="5" type="ORF">GGI59_002509</name>
</gene>
<dbReference type="Gene3D" id="3.40.50.720">
    <property type="entry name" value="NAD(P)-binding Rossmann-like Domain"/>
    <property type="match status" value="1"/>
</dbReference>
<reference evidence="5 6" key="1">
    <citation type="submission" date="2020-08" db="EMBL/GenBank/DDBJ databases">
        <title>Genomic Encyclopedia of Type Strains, Phase IV (KMG-V): Genome sequencing to study the core and pangenomes of soil and plant-associated prokaryotes.</title>
        <authorList>
            <person name="Whitman W."/>
        </authorList>
    </citation>
    <scope>NUCLEOTIDE SEQUENCE [LARGE SCALE GENOMIC DNA]</scope>
    <source>
        <strain evidence="5 6">SEMIA 4034</strain>
    </source>
</reference>
<keyword evidence="2" id="KW-0479">Metal-binding</keyword>
<comment type="cofactor">
    <cofactor evidence="1">
        <name>Zn(2+)</name>
        <dbReference type="ChEBI" id="CHEBI:29105"/>
    </cofactor>
</comment>
<dbReference type="GO" id="GO:0046872">
    <property type="term" value="F:metal ion binding"/>
    <property type="evidence" value="ECO:0007669"/>
    <property type="project" value="UniProtKB-KW"/>
</dbReference>
<evidence type="ECO:0000256" key="1">
    <source>
        <dbReference type="ARBA" id="ARBA00001947"/>
    </source>
</evidence>
<evidence type="ECO:0000313" key="5">
    <source>
        <dbReference type="EMBL" id="MBB5560847.1"/>
    </source>
</evidence>
<dbReference type="RefSeq" id="WP_246720366.1">
    <property type="nucleotide sequence ID" value="NZ_JACHBB010000004.1"/>
</dbReference>
<keyword evidence="3" id="KW-0862">Zinc</keyword>
<name>A0A7W8UP96_9HYPH</name>
<dbReference type="GO" id="GO:0004022">
    <property type="term" value="F:alcohol dehydrogenase (NAD+) activity"/>
    <property type="evidence" value="ECO:0007669"/>
    <property type="project" value="TreeGrafter"/>
</dbReference>
<dbReference type="AlphaFoldDB" id="A0A7W8UP96"/>